<feature type="active site" description="Proton donor; for transglycosylase activity" evidence="24">
    <location>
        <position position="196"/>
    </location>
</feature>
<dbReference type="InterPro" id="IPR050396">
    <property type="entry name" value="Glycosyltr_51/Transpeptidase"/>
</dbReference>
<dbReference type="OrthoDB" id="9766909at2"/>
<dbReference type="GO" id="GO:0005886">
    <property type="term" value="C:plasma membrane"/>
    <property type="evidence" value="ECO:0007669"/>
    <property type="project" value="UniProtKB-SubCell"/>
</dbReference>
<comment type="function">
    <text evidence="1 23">Cell wall formation. Synthesis of cross-linked peptidoglycan from the lipid intermediates. The enzyme has a penicillin-insensitive transglycosylase N-terminal domain (formation of linear glycan strands) and a penicillin-sensitive transpeptidase C-terminal domain (cross-linking of the peptide subunits).</text>
</comment>
<proteinExistence type="inferred from homology"/>
<evidence type="ECO:0000256" key="14">
    <source>
        <dbReference type="ARBA" id="ARBA00022984"/>
    </source>
</evidence>
<dbReference type="GO" id="GO:0030288">
    <property type="term" value="C:outer membrane-bounded periplasmic space"/>
    <property type="evidence" value="ECO:0007669"/>
    <property type="project" value="TreeGrafter"/>
</dbReference>
<keyword evidence="25" id="KW-0812">Transmembrane</keyword>
<name>A0A1N7PLS1_9GAMM</name>
<keyword evidence="14 23" id="KW-0573">Peptidoglycan synthesis</keyword>
<dbReference type="UniPathway" id="UPA00219"/>
<keyword evidence="7" id="KW-1003">Cell membrane</keyword>
<feature type="active site" description="Acyl-ester intermediate; for transpeptidase activity" evidence="24">
    <location>
        <position position="476"/>
    </location>
</feature>
<dbReference type="GO" id="GO:0009002">
    <property type="term" value="F:serine-type D-Ala-D-Ala carboxypeptidase activity"/>
    <property type="evidence" value="ECO:0007669"/>
    <property type="project" value="UniProtKB-EC"/>
</dbReference>
<evidence type="ECO:0000256" key="18">
    <source>
        <dbReference type="ARBA" id="ARBA00023316"/>
    </source>
</evidence>
<keyword evidence="8" id="KW-0121">Carboxypeptidase</keyword>
<comment type="catalytic activity">
    <reaction evidence="21">
        <text>[GlcNAc-(1-&gt;4)-Mur2Ac(oyl-L-Ala-gamma-D-Glu-L-Lys-D-Ala-D-Ala)](n)-di-trans,octa-cis-undecaprenyl diphosphate + beta-D-GlcNAc-(1-&gt;4)-Mur2Ac(oyl-L-Ala-gamma-D-Glu-L-Lys-D-Ala-D-Ala)-di-trans,octa-cis-undecaprenyl diphosphate = [GlcNAc-(1-&gt;4)-Mur2Ac(oyl-L-Ala-gamma-D-Glu-L-Lys-D-Ala-D-Ala)](n+1)-di-trans,octa-cis-undecaprenyl diphosphate + di-trans,octa-cis-undecaprenyl diphosphate + H(+)</text>
        <dbReference type="Rhea" id="RHEA:23708"/>
        <dbReference type="Rhea" id="RHEA-COMP:9602"/>
        <dbReference type="Rhea" id="RHEA-COMP:9603"/>
        <dbReference type="ChEBI" id="CHEBI:15378"/>
        <dbReference type="ChEBI" id="CHEBI:58405"/>
        <dbReference type="ChEBI" id="CHEBI:60033"/>
        <dbReference type="ChEBI" id="CHEBI:78435"/>
        <dbReference type="EC" id="2.4.99.28"/>
    </reaction>
</comment>
<evidence type="ECO:0000256" key="13">
    <source>
        <dbReference type="ARBA" id="ARBA00022960"/>
    </source>
</evidence>
<feature type="domain" description="Glycosyl transferase family 51" evidence="27">
    <location>
        <begin position="171"/>
        <end position="343"/>
    </location>
</feature>
<dbReference type="STRING" id="619304.SAMN05421760_11640"/>
<evidence type="ECO:0000256" key="9">
    <source>
        <dbReference type="ARBA" id="ARBA00022670"/>
    </source>
</evidence>
<protein>
    <recommendedName>
        <fullName evidence="6 22">Penicillin-binding protein 1B</fullName>
        <shortName evidence="23">PBP-1b</shortName>
        <shortName evidence="23">PBP1b</shortName>
    </recommendedName>
    <alternativeName>
        <fullName evidence="19 23">Murein polymerase</fullName>
    </alternativeName>
</protein>
<dbReference type="SUPFAM" id="SSF53955">
    <property type="entry name" value="Lysozyme-like"/>
    <property type="match status" value="1"/>
</dbReference>
<evidence type="ECO:0000256" key="5">
    <source>
        <dbReference type="ARBA" id="ARBA00007739"/>
    </source>
</evidence>
<dbReference type="Gene3D" id="3.40.710.10">
    <property type="entry name" value="DD-peptidase/beta-lactamase superfamily"/>
    <property type="match status" value="1"/>
</dbReference>
<evidence type="ECO:0000256" key="19">
    <source>
        <dbReference type="ARBA" id="ARBA00032454"/>
    </source>
</evidence>
<keyword evidence="9" id="KW-0645">Protease</keyword>
<dbReference type="GO" id="GO:0006508">
    <property type="term" value="P:proteolysis"/>
    <property type="evidence" value="ECO:0007669"/>
    <property type="project" value="UniProtKB-KW"/>
</dbReference>
<dbReference type="InterPro" id="IPR001460">
    <property type="entry name" value="PCN-bd_Tpept"/>
</dbReference>
<dbReference type="Pfam" id="PF14814">
    <property type="entry name" value="UB2H"/>
    <property type="match status" value="1"/>
</dbReference>
<comment type="catalytic activity">
    <reaction evidence="20">
        <text>Preferential cleavage: (Ac)2-L-Lys-D-Ala-|-D-Ala. Also transpeptidation of peptidyl-alanyl moieties that are N-acyl substituents of D-alanine.</text>
        <dbReference type="EC" id="3.4.16.4"/>
    </reaction>
</comment>
<evidence type="ECO:0000256" key="24">
    <source>
        <dbReference type="PIRSR" id="PIRSR002799-1"/>
    </source>
</evidence>
<gene>
    <name evidence="29" type="ORF">SAMN05421760_11640</name>
</gene>
<evidence type="ECO:0000256" key="16">
    <source>
        <dbReference type="ARBA" id="ARBA00023251"/>
    </source>
</evidence>
<evidence type="ECO:0000256" key="10">
    <source>
        <dbReference type="ARBA" id="ARBA00022676"/>
    </source>
</evidence>
<dbReference type="InterPro" id="IPR036950">
    <property type="entry name" value="PBP_transglycosylase"/>
</dbReference>
<evidence type="ECO:0000256" key="25">
    <source>
        <dbReference type="SAM" id="Phobius"/>
    </source>
</evidence>
<dbReference type="InterPro" id="IPR012338">
    <property type="entry name" value="Beta-lactam/transpept-like"/>
</dbReference>
<dbReference type="Pfam" id="PF00905">
    <property type="entry name" value="Transpeptidase"/>
    <property type="match status" value="1"/>
</dbReference>
<dbReference type="NCBIfam" id="TIGR02071">
    <property type="entry name" value="PBP_1b"/>
    <property type="match status" value="1"/>
</dbReference>
<keyword evidence="18 23" id="KW-0961">Cell wall biogenesis/degradation</keyword>
<evidence type="ECO:0000313" key="29">
    <source>
        <dbReference type="EMBL" id="SIT11538.1"/>
    </source>
</evidence>
<dbReference type="PIRSF" id="PIRSF002799">
    <property type="entry name" value="PBP_1b"/>
    <property type="match status" value="1"/>
</dbReference>
<dbReference type="GO" id="GO:0009274">
    <property type="term" value="C:peptidoglycan-based cell wall"/>
    <property type="evidence" value="ECO:0007669"/>
    <property type="project" value="UniProtKB-UniRule"/>
</dbReference>
<dbReference type="GO" id="GO:0008955">
    <property type="term" value="F:peptidoglycan glycosyltransferase activity"/>
    <property type="evidence" value="ECO:0007669"/>
    <property type="project" value="UniProtKB-UniRule"/>
</dbReference>
<comment type="pathway">
    <text evidence="3 23">Cell wall biogenesis; peptidoglycan biosynthesis.</text>
</comment>
<keyword evidence="15 25" id="KW-0472">Membrane</keyword>
<evidence type="ECO:0000256" key="23">
    <source>
        <dbReference type="PIRNR" id="PIRNR002799"/>
    </source>
</evidence>
<evidence type="ECO:0000256" key="4">
    <source>
        <dbReference type="ARBA" id="ARBA00007090"/>
    </source>
</evidence>
<dbReference type="AlphaFoldDB" id="A0A1N7PLS1"/>
<evidence type="ECO:0000256" key="22">
    <source>
        <dbReference type="NCBIfam" id="TIGR02071"/>
    </source>
</evidence>
<evidence type="ECO:0000256" key="15">
    <source>
        <dbReference type="ARBA" id="ARBA00023136"/>
    </source>
</evidence>
<evidence type="ECO:0000256" key="20">
    <source>
        <dbReference type="ARBA" id="ARBA00034000"/>
    </source>
</evidence>
<dbReference type="PANTHER" id="PTHR32282">
    <property type="entry name" value="BINDING PROTEIN TRANSPEPTIDASE, PUTATIVE-RELATED"/>
    <property type="match status" value="1"/>
</dbReference>
<reference evidence="30" key="1">
    <citation type="submission" date="2017-01" db="EMBL/GenBank/DDBJ databases">
        <authorList>
            <person name="Varghese N."/>
            <person name="Submissions S."/>
        </authorList>
    </citation>
    <scope>NUCLEOTIDE SEQUENCE [LARGE SCALE GENOMIC DNA]</scope>
    <source>
        <strain evidence="30">DSM 22306</strain>
    </source>
</reference>
<feature type="transmembrane region" description="Helical" evidence="25">
    <location>
        <begin position="32"/>
        <end position="51"/>
    </location>
</feature>
<evidence type="ECO:0000313" key="30">
    <source>
        <dbReference type="Proteomes" id="UP000185999"/>
    </source>
</evidence>
<keyword evidence="17" id="KW-0511">Multifunctional enzyme</keyword>
<dbReference type="PANTHER" id="PTHR32282:SF11">
    <property type="entry name" value="PENICILLIN-BINDING PROTEIN 1B"/>
    <property type="match status" value="1"/>
</dbReference>
<dbReference type="Proteomes" id="UP000185999">
    <property type="component" value="Unassembled WGS sequence"/>
</dbReference>
<evidence type="ECO:0000256" key="11">
    <source>
        <dbReference type="ARBA" id="ARBA00022679"/>
    </source>
</evidence>
<dbReference type="Gene3D" id="1.10.3810.10">
    <property type="entry name" value="Biosynthetic peptidoglycan transglycosylase-like"/>
    <property type="match status" value="1"/>
</dbReference>
<evidence type="ECO:0000256" key="17">
    <source>
        <dbReference type="ARBA" id="ARBA00023268"/>
    </source>
</evidence>
<dbReference type="Gene3D" id="3.30.2060.10">
    <property type="entry name" value="Penicillin-binding protein 1b domain"/>
    <property type="match status" value="1"/>
</dbReference>
<comment type="similarity">
    <text evidence="4 23">In the C-terminal section; belongs to the transpeptidase family.</text>
</comment>
<dbReference type="EMBL" id="FTOE01000016">
    <property type="protein sequence ID" value="SIT11538.1"/>
    <property type="molecule type" value="Genomic_DNA"/>
</dbReference>
<dbReference type="GO" id="GO:0046677">
    <property type="term" value="P:response to antibiotic"/>
    <property type="evidence" value="ECO:0007669"/>
    <property type="project" value="UniProtKB-UniRule"/>
</dbReference>
<dbReference type="RefSeq" id="WP_054341048.1">
    <property type="nucleotide sequence ID" value="NZ_FTOE01000016.1"/>
</dbReference>
<organism evidence="29 30">
    <name type="scientific">Neptunomonas antarctica</name>
    <dbReference type="NCBI Taxonomy" id="619304"/>
    <lineage>
        <taxon>Bacteria</taxon>
        <taxon>Pseudomonadati</taxon>
        <taxon>Pseudomonadota</taxon>
        <taxon>Gammaproteobacteria</taxon>
        <taxon>Oceanospirillales</taxon>
        <taxon>Oceanospirillaceae</taxon>
        <taxon>Neptunomonas</taxon>
    </lineage>
</organism>
<dbReference type="InterPro" id="IPR028166">
    <property type="entry name" value="UB2H"/>
</dbReference>
<evidence type="ECO:0000256" key="21">
    <source>
        <dbReference type="ARBA" id="ARBA00049902"/>
    </source>
</evidence>
<dbReference type="InterPro" id="IPR011813">
    <property type="entry name" value="PBP_1b"/>
</dbReference>
<dbReference type="SUPFAM" id="SSF56601">
    <property type="entry name" value="beta-lactamase/transpeptidase-like"/>
    <property type="match status" value="1"/>
</dbReference>
<keyword evidence="25" id="KW-1133">Transmembrane helix</keyword>
<feature type="domain" description="Penicillin-binding protein transpeptidase" evidence="26">
    <location>
        <begin position="439"/>
        <end position="676"/>
    </location>
</feature>
<keyword evidence="16" id="KW-0046">Antibiotic resistance</keyword>
<dbReference type="GO" id="GO:0071555">
    <property type="term" value="P:cell wall organization"/>
    <property type="evidence" value="ECO:0007669"/>
    <property type="project" value="UniProtKB-UniRule"/>
</dbReference>
<evidence type="ECO:0000256" key="3">
    <source>
        <dbReference type="ARBA" id="ARBA00004752"/>
    </source>
</evidence>
<evidence type="ECO:0000256" key="6">
    <source>
        <dbReference type="ARBA" id="ARBA00018637"/>
    </source>
</evidence>
<keyword evidence="13 23" id="KW-0133">Cell shape</keyword>
<keyword evidence="10 23" id="KW-0328">Glycosyltransferase</keyword>
<evidence type="ECO:0000259" key="28">
    <source>
        <dbReference type="Pfam" id="PF14814"/>
    </source>
</evidence>
<dbReference type="InterPro" id="IPR023346">
    <property type="entry name" value="Lysozyme-like_dom_sf"/>
</dbReference>
<dbReference type="Pfam" id="PF00912">
    <property type="entry name" value="Transgly"/>
    <property type="match status" value="1"/>
</dbReference>
<accession>A0A1N7PLS1</accession>
<sequence>MNKKRTPAKKTPRKRASAAKKKGGFWRTFRALLLKLTLLGIVIGGIGLMYLDAQIRQQFEGKRWALPAKVFARPLELYAGLPISIQDLKIELAGLGYQTVRHASLPGQAEFSSSKAHIFTRGFAFPDGREPAQQLQLDFNSDQLSRVRNAKGQTVNLVRLEPVLIGGIYPQNNEDRDLVRLEDVPTSLTQALIAIEDQSYYDHFGISFKGIARAMWINVRAGRFVQGGSTLTQQLIKNFYLTSDRTLARKLMELPMAVLLELHYSKDEILEAYLNEVYLGQEGSRAIHGMGLGGQYYFSQPIQELQLSQVALLAGLVKGPSYYDPRRHPERAKQRRDLVLRVMRDEGNITEELYQQTIQKPLGVVKQKSLLKGAYPAYLDLVKRQLRESYHEDDLRTEGLRVYTGLNPIVQAKAETALLTTVTGLEKRYGKRAANLEASMVVTDPQTGEVLSIIGGKSTRYEGFNRALDAIRPIGSLVKPAVYLTALDNGYSLVSPLKDEPISVAMPNGSTWEPQNFGKNSHGTVPLHQALAHSYNLATANLGMALGVGKVVDTLHKLGVTRDLDAYPSLLLGAQGLPAIEVATMYQTIAANGFQMPLRAIRMVTDNAGTELSRYPFQVKQTVSGESIHLLQYAMQEVAREGTARSVYTQLPSNLNVAGKTGTSNDQRDSWFAGFTGNRLAVVWLGRDDNTALPFTGSGGALKVWTAFMKEEKPEPFIAPVPEGVDYLWVDKETGYLSDERCQGAIPVPFIQGSKPQYRVDCGVEPVQNSETKSLDWFRRWFRQE</sequence>
<feature type="domain" description="Bifunctional transglycosylase second" evidence="28">
    <location>
        <begin position="77"/>
        <end position="160"/>
    </location>
</feature>
<evidence type="ECO:0000256" key="12">
    <source>
        <dbReference type="ARBA" id="ARBA00022801"/>
    </source>
</evidence>
<evidence type="ECO:0000259" key="26">
    <source>
        <dbReference type="Pfam" id="PF00905"/>
    </source>
</evidence>
<evidence type="ECO:0000256" key="8">
    <source>
        <dbReference type="ARBA" id="ARBA00022645"/>
    </source>
</evidence>
<evidence type="ECO:0000256" key="1">
    <source>
        <dbReference type="ARBA" id="ARBA00002624"/>
    </source>
</evidence>
<dbReference type="GO" id="GO:0009252">
    <property type="term" value="P:peptidoglycan biosynthetic process"/>
    <property type="evidence" value="ECO:0007669"/>
    <property type="project" value="UniProtKB-UniRule"/>
</dbReference>
<dbReference type="GO" id="GO:0008658">
    <property type="term" value="F:penicillin binding"/>
    <property type="evidence" value="ECO:0007669"/>
    <property type="project" value="UniProtKB-UniRule"/>
</dbReference>
<keyword evidence="11 23" id="KW-0808">Transferase</keyword>
<keyword evidence="30" id="KW-1185">Reference proteome</keyword>
<comment type="similarity">
    <text evidence="5 23">In the N-terminal section; belongs to the glycosyltransferase 51 family.</text>
</comment>
<evidence type="ECO:0000256" key="7">
    <source>
        <dbReference type="ARBA" id="ARBA00022475"/>
    </source>
</evidence>
<evidence type="ECO:0000259" key="27">
    <source>
        <dbReference type="Pfam" id="PF00912"/>
    </source>
</evidence>
<evidence type="ECO:0000256" key="2">
    <source>
        <dbReference type="ARBA" id="ARBA00004236"/>
    </source>
</evidence>
<keyword evidence="12" id="KW-0378">Hydrolase</keyword>
<dbReference type="GO" id="GO:0008360">
    <property type="term" value="P:regulation of cell shape"/>
    <property type="evidence" value="ECO:0007669"/>
    <property type="project" value="UniProtKB-UniRule"/>
</dbReference>
<dbReference type="FunFam" id="1.10.3810.10:FF:000001">
    <property type="entry name" value="Penicillin-binding protein 1A"/>
    <property type="match status" value="1"/>
</dbReference>
<comment type="subcellular location">
    <subcellularLocation>
        <location evidence="2">Cell membrane</location>
    </subcellularLocation>
</comment>
<dbReference type="InterPro" id="IPR001264">
    <property type="entry name" value="Glyco_trans_51"/>
</dbReference>